<feature type="active site" evidence="9">
    <location>
        <position position="20"/>
    </location>
</feature>
<dbReference type="InterPro" id="IPR020568">
    <property type="entry name" value="Ribosomal_Su5_D2-typ_SF"/>
</dbReference>
<evidence type="ECO:0000256" key="5">
    <source>
        <dbReference type="ARBA" id="ARBA00022741"/>
    </source>
</evidence>
<keyword evidence="9" id="KW-0414">Isoprene biosynthesis</keyword>
<dbReference type="EMBL" id="CP059404">
    <property type="protein sequence ID" value="QNE89222.1"/>
    <property type="molecule type" value="Genomic_DNA"/>
</dbReference>
<dbReference type="InterPro" id="IPR014721">
    <property type="entry name" value="Ribsml_uS5_D2-typ_fold_subgr"/>
</dbReference>
<evidence type="ECO:0000256" key="8">
    <source>
        <dbReference type="ARBA" id="ARBA00032554"/>
    </source>
</evidence>
<gene>
    <name evidence="9" type="primary">ispE</name>
    <name evidence="12" type="ORF">H0194_09215</name>
</gene>
<sequence length="349" mass="35718">MAVNGKAAYVYDRTARAHAKVNLQLGVGAARSDGFHELVSVFQALNIYDEVTLRAVPAASPVLPAAPTPAALPRMASLHAQGPYAAGVPEDSTNLAWRAVEAVAQEYAGRSVGPSSDERATDAPTAQGVELELILHKGIPAAGGMAGGSADAAAALRLAADFFAQYVGESVVDEARLMELAADLGSDVPFTLLGGTALGTGRGEKLTRMLARGTFHWAIITSDKGLSTPEVFGTFDRLHPDTDQWEPAFDSTAVATAVAAGDAHHLAAALVNDLQAPALSLRPDLRKTLRAGEAAGALRGIVSGSGPTCAFLCADADVAAEVVAEVTVEIPGTRGIVTTSPAPGATLLP</sequence>
<evidence type="ECO:0000256" key="1">
    <source>
        <dbReference type="ARBA" id="ARBA00009684"/>
    </source>
</evidence>
<comment type="function">
    <text evidence="9">Catalyzes the phosphorylation of the position 2 hydroxy group of 4-diphosphocytidyl-2C-methyl-D-erythritol.</text>
</comment>
<dbReference type="Proteomes" id="UP000515743">
    <property type="component" value="Chromosome"/>
</dbReference>
<dbReference type="RefSeq" id="WP_185175599.1">
    <property type="nucleotide sequence ID" value="NZ_CP059404.1"/>
</dbReference>
<protein>
    <recommendedName>
        <fullName evidence="3 9">4-diphosphocytidyl-2-C-methyl-D-erythritol kinase</fullName>
        <shortName evidence="9">CMK</shortName>
        <ecNumber evidence="2 9">2.7.1.148</ecNumber>
    </recommendedName>
    <alternativeName>
        <fullName evidence="8 9">4-(cytidine-5'-diphospho)-2-C-methyl-D-erythritol kinase</fullName>
    </alternativeName>
</protein>
<dbReference type="NCBIfam" id="NF002870">
    <property type="entry name" value="PRK03188.1"/>
    <property type="match status" value="1"/>
</dbReference>
<dbReference type="InterPro" id="IPR004424">
    <property type="entry name" value="IspE"/>
</dbReference>
<evidence type="ECO:0000259" key="10">
    <source>
        <dbReference type="Pfam" id="PF00288"/>
    </source>
</evidence>
<comment type="catalytic activity">
    <reaction evidence="9">
        <text>4-CDP-2-C-methyl-D-erythritol + ATP = 4-CDP-2-C-methyl-D-erythritol 2-phosphate + ADP + H(+)</text>
        <dbReference type="Rhea" id="RHEA:18437"/>
        <dbReference type="ChEBI" id="CHEBI:15378"/>
        <dbReference type="ChEBI" id="CHEBI:30616"/>
        <dbReference type="ChEBI" id="CHEBI:57823"/>
        <dbReference type="ChEBI" id="CHEBI:57919"/>
        <dbReference type="ChEBI" id="CHEBI:456216"/>
        <dbReference type="EC" id="2.7.1.148"/>
    </reaction>
</comment>
<dbReference type="GO" id="GO:0050515">
    <property type="term" value="F:4-(cytidine 5'-diphospho)-2-C-methyl-D-erythritol kinase activity"/>
    <property type="evidence" value="ECO:0007669"/>
    <property type="project" value="UniProtKB-UniRule"/>
</dbReference>
<dbReference type="GO" id="GO:0016114">
    <property type="term" value="P:terpenoid biosynthetic process"/>
    <property type="evidence" value="ECO:0007669"/>
    <property type="project" value="InterPro"/>
</dbReference>
<dbReference type="Gene3D" id="3.30.230.10">
    <property type="match status" value="1"/>
</dbReference>
<feature type="domain" description="GHMP kinase C-terminal" evidence="11">
    <location>
        <begin position="257"/>
        <end position="326"/>
    </location>
</feature>
<comment type="pathway">
    <text evidence="9">Isoprenoid biosynthesis; isopentenyl diphosphate biosynthesis via DXP pathway; isopentenyl diphosphate from 1-deoxy-D-xylulose 5-phosphate: step 3/6.</text>
</comment>
<dbReference type="InterPro" id="IPR036554">
    <property type="entry name" value="GHMP_kinase_C_sf"/>
</dbReference>
<dbReference type="GO" id="GO:0019288">
    <property type="term" value="P:isopentenyl diphosphate biosynthetic process, methylerythritol 4-phosphate pathway"/>
    <property type="evidence" value="ECO:0007669"/>
    <property type="project" value="UniProtKB-UniRule"/>
</dbReference>
<dbReference type="PIRSF" id="PIRSF010376">
    <property type="entry name" value="IspE"/>
    <property type="match status" value="1"/>
</dbReference>
<evidence type="ECO:0000256" key="6">
    <source>
        <dbReference type="ARBA" id="ARBA00022777"/>
    </source>
</evidence>
<proteinExistence type="inferred from homology"/>
<evidence type="ECO:0000256" key="3">
    <source>
        <dbReference type="ARBA" id="ARBA00017473"/>
    </source>
</evidence>
<dbReference type="SUPFAM" id="SSF55060">
    <property type="entry name" value="GHMP Kinase, C-terminal domain"/>
    <property type="match status" value="1"/>
</dbReference>
<keyword evidence="5 9" id="KW-0547">Nucleotide-binding</keyword>
<reference evidence="12 13" key="1">
    <citation type="submission" date="2020-07" db="EMBL/GenBank/DDBJ databases">
        <title>Complete genome and description of Corynebacterium incognita strain Marseille-Q3630 sp. nov.</title>
        <authorList>
            <person name="Boxberger M."/>
        </authorList>
    </citation>
    <scope>NUCLEOTIDE SEQUENCE [LARGE SCALE GENOMIC DNA]</scope>
    <source>
        <strain evidence="12 13">Marseille-Q3630</strain>
    </source>
</reference>
<dbReference type="Pfam" id="PF00288">
    <property type="entry name" value="GHMP_kinases_N"/>
    <property type="match status" value="1"/>
</dbReference>
<accession>A0A7G7CNQ6</accession>
<dbReference type="Gene3D" id="3.30.70.890">
    <property type="entry name" value="GHMP kinase, C-terminal domain"/>
    <property type="match status" value="1"/>
</dbReference>
<evidence type="ECO:0000313" key="13">
    <source>
        <dbReference type="Proteomes" id="UP000515743"/>
    </source>
</evidence>
<dbReference type="Pfam" id="PF08544">
    <property type="entry name" value="GHMP_kinases_C"/>
    <property type="match status" value="1"/>
</dbReference>
<feature type="active site" evidence="9">
    <location>
        <position position="187"/>
    </location>
</feature>
<dbReference type="InterPro" id="IPR013750">
    <property type="entry name" value="GHMP_kinase_C_dom"/>
</dbReference>
<dbReference type="HAMAP" id="MF_00061">
    <property type="entry name" value="IspE"/>
    <property type="match status" value="1"/>
</dbReference>
<feature type="binding site" evidence="9">
    <location>
        <begin position="140"/>
        <end position="150"/>
    </location>
    <ligand>
        <name>ATP</name>
        <dbReference type="ChEBI" id="CHEBI:30616"/>
    </ligand>
</feature>
<organism evidence="12 13">
    <name type="scientific">Corynebacterium incognita</name>
    <dbReference type="NCBI Taxonomy" id="2754725"/>
    <lineage>
        <taxon>Bacteria</taxon>
        <taxon>Bacillati</taxon>
        <taxon>Actinomycetota</taxon>
        <taxon>Actinomycetes</taxon>
        <taxon>Mycobacteriales</taxon>
        <taxon>Corynebacteriaceae</taxon>
        <taxon>Corynebacterium</taxon>
    </lineage>
</organism>
<keyword evidence="7 9" id="KW-0067">ATP-binding</keyword>
<name>A0A7G7CNQ6_9CORY</name>
<keyword evidence="6 9" id="KW-0418">Kinase</keyword>
<feature type="domain" description="GHMP kinase N-terminal" evidence="10">
    <location>
        <begin position="94"/>
        <end position="195"/>
    </location>
</feature>
<evidence type="ECO:0000259" key="11">
    <source>
        <dbReference type="Pfam" id="PF08544"/>
    </source>
</evidence>
<evidence type="ECO:0000256" key="9">
    <source>
        <dbReference type="HAMAP-Rule" id="MF_00061"/>
    </source>
</evidence>
<dbReference type="PANTHER" id="PTHR43527">
    <property type="entry name" value="4-DIPHOSPHOCYTIDYL-2-C-METHYL-D-ERYTHRITOL KINASE, CHLOROPLASTIC"/>
    <property type="match status" value="1"/>
</dbReference>
<evidence type="ECO:0000256" key="2">
    <source>
        <dbReference type="ARBA" id="ARBA00012052"/>
    </source>
</evidence>
<dbReference type="UniPathway" id="UPA00056">
    <property type="reaction ID" value="UER00094"/>
</dbReference>
<dbReference type="EC" id="2.7.1.148" evidence="2 9"/>
<keyword evidence="13" id="KW-1185">Reference proteome</keyword>
<dbReference type="KEGG" id="cik:H0194_09215"/>
<evidence type="ECO:0000256" key="7">
    <source>
        <dbReference type="ARBA" id="ARBA00022840"/>
    </source>
</evidence>
<evidence type="ECO:0000256" key="4">
    <source>
        <dbReference type="ARBA" id="ARBA00022679"/>
    </source>
</evidence>
<dbReference type="InterPro" id="IPR006204">
    <property type="entry name" value="GHMP_kinase_N_dom"/>
</dbReference>
<dbReference type="AlphaFoldDB" id="A0A7G7CNQ6"/>
<evidence type="ECO:0000313" key="12">
    <source>
        <dbReference type="EMBL" id="QNE89222.1"/>
    </source>
</evidence>
<dbReference type="PANTHER" id="PTHR43527:SF2">
    <property type="entry name" value="4-DIPHOSPHOCYTIDYL-2-C-METHYL-D-ERYTHRITOL KINASE, CHLOROPLASTIC"/>
    <property type="match status" value="1"/>
</dbReference>
<keyword evidence="4 9" id="KW-0808">Transferase</keyword>
<dbReference type="GO" id="GO:0005524">
    <property type="term" value="F:ATP binding"/>
    <property type="evidence" value="ECO:0007669"/>
    <property type="project" value="UniProtKB-UniRule"/>
</dbReference>
<comment type="similarity">
    <text evidence="1 9">Belongs to the GHMP kinase family. IspE subfamily.</text>
</comment>
<dbReference type="SUPFAM" id="SSF54211">
    <property type="entry name" value="Ribosomal protein S5 domain 2-like"/>
    <property type="match status" value="1"/>
</dbReference>